<comment type="caution">
    <text evidence="3">The sequence shown here is derived from an EMBL/GenBank/DDBJ whole genome shotgun (WGS) entry which is preliminary data.</text>
</comment>
<name>A0A853FMB4_9BURK</name>
<keyword evidence="4" id="KW-1185">Reference proteome</keyword>
<dbReference type="AlphaFoldDB" id="A0A853FMB4"/>
<accession>A0A853FMB4</accession>
<feature type="domain" description="Fe/B12 periplasmic-binding" evidence="2">
    <location>
        <begin position="33"/>
        <end position="282"/>
    </location>
</feature>
<dbReference type="PANTHER" id="PTHR30535:SF4">
    <property type="entry name" value="HEMIN-BINDING PERIPLASMIC PROTEIN HMUT"/>
    <property type="match status" value="1"/>
</dbReference>
<dbReference type="RefSeq" id="WP_129971559.1">
    <property type="nucleotide sequence ID" value="NZ_JACCEW010000009.1"/>
</dbReference>
<keyword evidence="1" id="KW-0732">Signal</keyword>
<evidence type="ECO:0000313" key="4">
    <source>
        <dbReference type="Proteomes" id="UP000580517"/>
    </source>
</evidence>
<proteinExistence type="predicted"/>
<dbReference type="OrthoDB" id="9797736at2"/>
<dbReference type="InterPro" id="IPR002491">
    <property type="entry name" value="ABC_transptr_periplasmic_BD"/>
</dbReference>
<gene>
    <name evidence="3" type="ORF">H0A68_19350</name>
</gene>
<dbReference type="Proteomes" id="UP000580517">
    <property type="component" value="Unassembled WGS sequence"/>
</dbReference>
<dbReference type="InterPro" id="IPR050902">
    <property type="entry name" value="ABC_Transporter_SBP"/>
</dbReference>
<evidence type="ECO:0000259" key="2">
    <source>
        <dbReference type="PROSITE" id="PS50983"/>
    </source>
</evidence>
<evidence type="ECO:0000256" key="1">
    <source>
        <dbReference type="SAM" id="SignalP"/>
    </source>
</evidence>
<dbReference type="SUPFAM" id="SSF53807">
    <property type="entry name" value="Helical backbone' metal receptor"/>
    <property type="match status" value="1"/>
</dbReference>
<dbReference type="Pfam" id="PF01497">
    <property type="entry name" value="Peripla_BP_2"/>
    <property type="match status" value="1"/>
</dbReference>
<feature type="chain" id="PRO_5032397271" evidence="1">
    <location>
        <begin position="23"/>
        <end position="282"/>
    </location>
</feature>
<feature type="signal peptide" evidence="1">
    <location>
        <begin position="1"/>
        <end position="22"/>
    </location>
</feature>
<protein>
    <submittedName>
        <fullName evidence="3">ABC transporter substrate-binding protein</fullName>
    </submittedName>
</protein>
<dbReference type="EMBL" id="JACCEW010000009">
    <property type="protein sequence ID" value="NYT39036.1"/>
    <property type="molecule type" value="Genomic_DNA"/>
</dbReference>
<dbReference type="PROSITE" id="PS50983">
    <property type="entry name" value="FE_B12_PBP"/>
    <property type="match status" value="1"/>
</dbReference>
<dbReference type="PANTHER" id="PTHR30535">
    <property type="entry name" value="VITAMIN B12-BINDING PROTEIN"/>
    <property type="match status" value="1"/>
</dbReference>
<organism evidence="3 4">
    <name type="scientific">Allopusillimonas soli</name>
    <dbReference type="NCBI Taxonomy" id="659016"/>
    <lineage>
        <taxon>Bacteria</taxon>
        <taxon>Pseudomonadati</taxon>
        <taxon>Pseudomonadota</taxon>
        <taxon>Betaproteobacteria</taxon>
        <taxon>Burkholderiales</taxon>
        <taxon>Alcaligenaceae</taxon>
        <taxon>Allopusillimonas</taxon>
    </lineage>
</organism>
<reference evidence="3 4" key="1">
    <citation type="submission" date="2020-07" db="EMBL/GenBank/DDBJ databases">
        <title>Taxonomic revisions and descriptions of new bacterial species based on genomic comparisons in the high-G+C-content subgroup of the family Alcaligenaceae.</title>
        <authorList>
            <person name="Szabo A."/>
            <person name="Felfoldi T."/>
        </authorList>
    </citation>
    <scope>NUCLEOTIDE SEQUENCE [LARGE SCALE GENOMIC DNA]</scope>
    <source>
        <strain evidence="3 4">DSM 25264</strain>
    </source>
</reference>
<evidence type="ECO:0000313" key="3">
    <source>
        <dbReference type="EMBL" id="NYT39036.1"/>
    </source>
</evidence>
<dbReference type="Gene3D" id="3.40.50.1980">
    <property type="entry name" value="Nitrogenase molybdenum iron protein domain"/>
    <property type="match status" value="2"/>
</dbReference>
<sequence>MVRALGCCLGLAIAAAAMPARSGDALPSDTPQRVVTLGGSVTEIVYELGQGDRLVAVDASSLYPEEATALPQVGYYRTVPLEGVLSVKPDLVLASENAGPPEVLQRLQSLGITLSQVSDGPSLDSLYKRIDQVAGALHVPEQGQALSRQIRQAVQAASQADVPSLRAVVIVNRTGPFMAAGEGTAAGAMLALAGLTNAAAGHKGYKPLSAEGMAALQPDMIITTTTSAQGMGGLDAVRAKAGIAMTPAARSGRVIAMDDLLILGIGPRVAQAIAQLKQAAMR</sequence>